<evidence type="ECO:0000256" key="6">
    <source>
        <dbReference type="ARBA" id="ARBA00022741"/>
    </source>
</evidence>
<dbReference type="AlphaFoldDB" id="A0A8D0HCT2"/>
<keyword evidence="11" id="KW-1185">Reference proteome</keyword>
<proteinExistence type="inferred from homology"/>
<dbReference type="Pfam" id="PF02696">
    <property type="entry name" value="SelO"/>
    <property type="match status" value="1"/>
</dbReference>
<evidence type="ECO:0000256" key="1">
    <source>
        <dbReference type="ARBA" id="ARBA00001946"/>
    </source>
</evidence>
<dbReference type="GO" id="GO:0016779">
    <property type="term" value="F:nucleotidyltransferase activity"/>
    <property type="evidence" value="ECO:0007669"/>
    <property type="project" value="UniProtKB-KW"/>
</dbReference>
<dbReference type="Ensembl" id="ENSSPUT00000021379.1">
    <property type="protein sequence ID" value="ENSSPUP00000020076.1"/>
    <property type="gene ID" value="ENSSPUG00000015427.1"/>
</dbReference>
<dbReference type="GeneTree" id="ENSGT00390000005508"/>
<sequence length="141" mass="16197">MFNLNKLLQALNPLLDSRQKQLALQILEGYSNQYYTRFTELFKAKLGLLGMNEDDNYLISFLLRLMEDTKADFTMTFRQLGEITQKQLKELRVSQCGVKKREGFENPVVTQRAMGLPCWDGSPCQLPPSALGFEYFLCTVA</sequence>
<dbReference type="PANTHER" id="PTHR12153">
    <property type="entry name" value="SELENOPROTEIN O"/>
    <property type="match status" value="1"/>
</dbReference>
<evidence type="ECO:0000256" key="9">
    <source>
        <dbReference type="ARBA" id="ARBA00031547"/>
    </source>
</evidence>
<dbReference type="PANTHER" id="PTHR12153:SF18">
    <property type="entry name" value="SELENOPROTEIN O"/>
    <property type="match status" value="1"/>
</dbReference>
<dbReference type="Proteomes" id="UP000694392">
    <property type="component" value="Unplaced"/>
</dbReference>
<accession>A0A8D0HCT2</accession>
<evidence type="ECO:0000313" key="10">
    <source>
        <dbReference type="Ensembl" id="ENSSPUP00000020076.1"/>
    </source>
</evidence>
<dbReference type="GO" id="GO:0005524">
    <property type="term" value="F:ATP binding"/>
    <property type="evidence" value="ECO:0007669"/>
    <property type="project" value="UniProtKB-KW"/>
</dbReference>
<keyword evidence="5" id="KW-0479">Metal-binding</keyword>
<evidence type="ECO:0000256" key="7">
    <source>
        <dbReference type="ARBA" id="ARBA00022840"/>
    </source>
</evidence>
<comment type="similarity">
    <text evidence="2">Belongs to the SELO family.</text>
</comment>
<keyword evidence="6" id="KW-0547">Nucleotide-binding</keyword>
<dbReference type="GO" id="GO:0046872">
    <property type="term" value="F:metal ion binding"/>
    <property type="evidence" value="ECO:0007669"/>
    <property type="project" value="UniProtKB-KW"/>
</dbReference>
<keyword evidence="4" id="KW-0548">Nucleotidyltransferase</keyword>
<protein>
    <recommendedName>
        <fullName evidence="9">Selenoprotein O</fullName>
    </recommendedName>
</protein>
<reference evidence="10" key="2">
    <citation type="submission" date="2025-09" db="UniProtKB">
        <authorList>
            <consortium name="Ensembl"/>
        </authorList>
    </citation>
    <scope>IDENTIFICATION</scope>
</reference>
<dbReference type="InterPro" id="IPR003846">
    <property type="entry name" value="SelO"/>
</dbReference>
<keyword evidence="3" id="KW-0808">Transferase</keyword>
<keyword evidence="7" id="KW-0067">ATP-binding</keyword>
<name>A0A8D0HCT2_SPHPU</name>
<evidence type="ECO:0000256" key="2">
    <source>
        <dbReference type="ARBA" id="ARBA00009747"/>
    </source>
</evidence>
<keyword evidence="8" id="KW-0460">Magnesium</keyword>
<evidence type="ECO:0000256" key="4">
    <source>
        <dbReference type="ARBA" id="ARBA00022695"/>
    </source>
</evidence>
<comment type="cofactor">
    <cofactor evidence="1">
        <name>Mg(2+)</name>
        <dbReference type="ChEBI" id="CHEBI:18420"/>
    </cofactor>
</comment>
<reference evidence="10" key="1">
    <citation type="submission" date="2025-08" db="UniProtKB">
        <authorList>
            <consortium name="Ensembl"/>
        </authorList>
    </citation>
    <scope>IDENTIFICATION</scope>
</reference>
<evidence type="ECO:0000256" key="5">
    <source>
        <dbReference type="ARBA" id="ARBA00022723"/>
    </source>
</evidence>
<evidence type="ECO:0000256" key="3">
    <source>
        <dbReference type="ARBA" id="ARBA00022679"/>
    </source>
</evidence>
<organism evidence="10 11">
    <name type="scientific">Sphenodon punctatus</name>
    <name type="common">Tuatara</name>
    <name type="synonym">Hatteria punctata</name>
    <dbReference type="NCBI Taxonomy" id="8508"/>
    <lineage>
        <taxon>Eukaryota</taxon>
        <taxon>Metazoa</taxon>
        <taxon>Chordata</taxon>
        <taxon>Craniata</taxon>
        <taxon>Vertebrata</taxon>
        <taxon>Euteleostomi</taxon>
        <taxon>Lepidosauria</taxon>
        <taxon>Sphenodontia</taxon>
        <taxon>Sphenodontidae</taxon>
        <taxon>Sphenodon</taxon>
    </lineage>
</organism>
<evidence type="ECO:0000313" key="11">
    <source>
        <dbReference type="Proteomes" id="UP000694392"/>
    </source>
</evidence>
<evidence type="ECO:0000256" key="8">
    <source>
        <dbReference type="ARBA" id="ARBA00022842"/>
    </source>
</evidence>